<keyword evidence="9 14" id="KW-0406">Ion transport</keyword>
<dbReference type="GO" id="GO:0005886">
    <property type="term" value="C:plasma membrane"/>
    <property type="evidence" value="ECO:0007669"/>
    <property type="project" value="UniProtKB-SubCell"/>
</dbReference>
<feature type="site" description="Reversibly protonated during proton transport" evidence="14">
    <location>
        <position position="58"/>
    </location>
</feature>
<keyword evidence="6 14" id="KW-0812">Transmembrane</keyword>
<evidence type="ECO:0000256" key="7">
    <source>
        <dbReference type="ARBA" id="ARBA00022781"/>
    </source>
</evidence>
<dbReference type="InterPro" id="IPR020537">
    <property type="entry name" value="ATP_synth_F0_csu_DDCD_BS"/>
</dbReference>
<keyword evidence="11 14" id="KW-0472">Membrane</keyword>
<keyword evidence="12 14" id="KW-0066">ATP synthesis</keyword>
<keyword evidence="4 14" id="KW-1003">Cell membrane</keyword>
<dbReference type="AlphaFoldDB" id="A0A7G9FR98"/>
<evidence type="ECO:0000256" key="10">
    <source>
        <dbReference type="ARBA" id="ARBA00023121"/>
    </source>
</evidence>
<dbReference type="InterPro" id="IPR038662">
    <property type="entry name" value="ATP_synth_F0_csu_sf"/>
</dbReference>
<evidence type="ECO:0000256" key="1">
    <source>
        <dbReference type="ARBA" id="ARBA00004651"/>
    </source>
</evidence>
<evidence type="ECO:0000256" key="13">
    <source>
        <dbReference type="ARBA" id="ARBA00025198"/>
    </source>
</evidence>
<comment type="function">
    <text evidence="14">Key component of the F(0) channel; it plays a direct role in translocation across the membrane. A homomeric c-ring of between 10-14 subunits forms the central stalk rotor element with the F(1) delta and epsilon subunits.</text>
</comment>
<name>A0A7G9FR98_9FIRM</name>
<dbReference type="PROSITE" id="PS00605">
    <property type="entry name" value="ATPASE_C"/>
    <property type="match status" value="1"/>
</dbReference>
<dbReference type="InterPro" id="IPR035921">
    <property type="entry name" value="F/V-ATP_Csub_sf"/>
</dbReference>
<evidence type="ECO:0000256" key="5">
    <source>
        <dbReference type="ARBA" id="ARBA00022547"/>
    </source>
</evidence>
<evidence type="ECO:0000256" key="4">
    <source>
        <dbReference type="ARBA" id="ARBA00022475"/>
    </source>
</evidence>
<dbReference type="EMBL" id="CP060632">
    <property type="protein sequence ID" value="QNM01080.1"/>
    <property type="molecule type" value="Genomic_DNA"/>
</dbReference>
<evidence type="ECO:0000256" key="3">
    <source>
        <dbReference type="ARBA" id="ARBA00022448"/>
    </source>
</evidence>
<comment type="subcellular location">
    <subcellularLocation>
        <location evidence="1 14">Cell membrane</location>
        <topology evidence="1 14">Multi-pass membrane protein</topology>
    </subcellularLocation>
</comment>
<evidence type="ECO:0000256" key="12">
    <source>
        <dbReference type="ARBA" id="ARBA00023310"/>
    </source>
</evidence>
<dbReference type="Gene3D" id="1.20.20.10">
    <property type="entry name" value="F1F0 ATP synthase subunit C"/>
    <property type="match status" value="1"/>
</dbReference>
<evidence type="ECO:0000313" key="16">
    <source>
        <dbReference type="EMBL" id="QNM01080.1"/>
    </source>
</evidence>
<dbReference type="GO" id="GO:0046933">
    <property type="term" value="F:proton-transporting ATP synthase activity, rotational mechanism"/>
    <property type="evidence" value="ECO:0007669"/>
    <property type="project" value="UniProtKB-UniRule"/>
</dbReference>
<evidence type="ECO:0000256" key="9">
    <source>
        <dbReference type="ARBA" id="ARBA00023065"/>
    </source>
</evidence>
<evidence type="ECO:0000256" key="8">
    <source>
        <dbReference type="ARBA" id="ARBA00022989"/>
    </source>
</evidence>
<dbReference type="PANTHER" id="PTHR10031">
    <property type="entry name" value="ATP SYNTHASE LIPID-BINDING PROTEIN, MITOCHONDRIAL"/>
    <property type="match status" value="1"/>
</dbReference>
<keyword evidence="10 14" id="KW-0446">Lipid-binding</keyword>
<comment type="function">
    <text evidence="13 14">F(1)F(0) ATP synthase produces ATP from ADP in the presence of a proton or sodium gradient. F-type ATPases consist of two structural domains, F(1) containing the extramembraneous catalytic core and F(0) containing the membrane proton channel, linked together by a central stalk and a peripheral stalk. During catalysis, ATP synthesis in the catalytic domain of F(1) is coupled via a rotary mechanism of the central stalk subunits to proton translocation.</text>
</comment>
<dbReference type="PRINTS" id="PR00124">
    <property type="entry name" value="ATPASEC"/>
</dbReference>
<sequence length="76" mass="7468">MSMGTIIAIGAGIAVLGALGAGIGIGIATGKAAEAIARQPEAEGKINKTLILGCALAEATAIYGFVIALMIIVMLK</sequence>
<evidence type="ECO:0000256" key="14">
    <source>
        <dbReference type="HAMAP-Rule" id="MF_01396"/>
    </source>
</evidence>
<feature type="transmembrane region" description="Helical" evidence="14">
    <location>
        <begin position="6"/>
        <end position="29"/>
    </location>
</feature>
<dbReference type="HAMAP" id="MF_01396">
    <property type="entry name" value="ATP_synth_c_bact"/>
    <property type="match status" value="1"/>
</dbReference>
<dbReference type="GO" id="GO:0033177">
    <property type="term" value="C:proton-transporting two-sector ATPase complex, proton-transporting domain"/>
    <property type="evidence" value="ECO:0007669"/>
    <property type="project" value="InterPro"/>
</dbReference>
<dbReference type="GO" id="GO:0045259">
    <property type="term" value="C:proton-transporting ATP synthase complex"/>
    <property type="evidence" value="ECO:0007669"/>
    <property type="project" value="UniProtKB-KW"/>
</dbReference>
<evidence type="ECO:0000256" key="2">
    <source>
        <dbReference type="ARBA" id="ARBA00006704"/>
    </source>
</evidence>
<dbReference type="InterPro" id="IPR000454">
    <property type="entry name" value="ATP_synth_F0_csu"/>
</dbReference>
<keyword evidence="7 14" id="KW-0375">Hydrogen ion transport</keyword>
<keyword evidence="8 14" id="KW-1133">Transmembrane helix</keyword>
<dbReference type="GO" id="GO:0008289">
    <property type="term" value="F:lipid binding"/>
    <property type="evidence" value="ECO:0007669"/>
    <property type="project" value="UniProtKB-KW"/>
</dbReference>
<evidence type="ECO:0000259" key="15">
    <source>
        <dbReference type="Pfam" id="PF00137"/>
    </source>
</evidence>
<proteinExistence type="inferred from homology"/>
<evidence type="ECO:0000313" key="17">
    <source>
        <dbReference type="Proteomes" id="UP000515819"/>
    </source>
</evidence>
<evidence type="ECO:0000256" key="11">
    <source>
        <dbReference type="ARBA" id="ARBA00023136"/>
    </source>
</evidence>
<dbReference type="Proteomes" id="UP000515819">
    <property type="component" value="Chromosome"/>
</dbReference>
<dbReference type="NCBIfam" id="TIGR01260">
    <property type="entry name" value="ATP_synt_c"/>
    <property type="match status" value="1"/>
</dbReference>
<dbReference type="SUPFAM" id="SSF81333">
    <property type="entry name" value="F1F0 ATP synthase subunit C"/>
    <property type="match status" value="1"/>
</dbReference>
<dbReference type="FunFam" id="1.20.20.10:FF:000002">
    <property type="entry name" value="ATP synthase subunit c"/>
    <property type="match status" value="1"/>
</dbReference>
<feature type="transmembrane region" description="Helical" evidence="14">
    <location>
        <begin position="50"/>
        <end position="75"/>
    </location>
</feature>
<protein>
    <recommendedName>
        <fullName evidence="14">ATP synthase subunit c</fullName>
    </recommendedName>
    <alternativeName>
        <fullName evidence="14">ATP synthase F(0) sector subunit c</fullName>
    </alternativeName>
    <alternativeName>
        <fullName evidence="14">F-type ATPase subunit c</fullName>
        <shortName evidence="14">F-ATPase subunit c</shortName>
    </alternativeName>
    <alternativeName>
        <fullName evidence="14">Lipid-binding protein</fullName>
    </alternativeName>
</protein>
<gene>
    <name evidence="14 16" type="primary">atpE</name>
    <name evidence="16" type="ORF">H9Q76_09665</name>
</gene>
<keyword evidence="3 14" id="KW-0813">Transport</keyword>
<dbReference type="Pfam" id="PF00137">
    <property type="entry name" value="ATP-synt_C"/>
    <property type="match status" value="1"/>
</dbReference>
<accession>A0A7G9FR98</accession>
<organism evidence="16 17">
    <name type="scientific">Wujia chipingensis</name>
    <dbReference type="NCBI Taxonomy" id="2763670"/>
    <lineage>
        <taxon>Bacteria</taxon>
        <taxon>Bacillati</taxon>
        <taxon>Bacillota</taxon>
        <taxon>Clostridia</taxon>
        <taxon>Lachnospirales</taxon>
        <taxon>Lachnospiraceae</taxon>
        <taxon>Wujia</taxon>
    </lineage>
</organism>
<keyword evidence="17" id="KW-1185">Reference proteome</keyword>
<dbReference type="InterPro" id="IPR002379">
    <property type="entry name" value="ATPase_proteolipid_c-like_dom"/>
</dbReference>
<keyword evidence="5 14" id="KW-0138">CF(0)</keyword>
<comment type="similarity">
    <text evidence="2 14">Belongs to the ATPase C chain family.</text>
</comment>
<dbReference type="PANTHER" id="PTHR10031:SF0">
    <property type="entry name" value="ATPASE PROTEIN 9"/>
    <property type="match status" value="1"/>
</dbReference>
<dbReference type="InterPro" id="IPR005953">
    <property type="entry name" value="ATP_synth_csu_bac/chlpt"/>
</dbReference>
<evidence type="ECO:0000256" key="6">
    <source>
        <dbReference type="ARBA" id="ARBA00022692"/>
    </source>
</evidence>
<dbReference type="KEGG" id="wcp:H9Q76_09665"/>
<reference evidence="16 17" key="1">
    <citation type="submission" date="2020-08" db="EMBL/GenBank/DDBJ databases">
        <authorList>
            <person name="Liu C."/>
            <person name="Sun Q."/>
        </authorList>
    </citation>
    <scope>NUCLEOTIDE SEQUENCE [LARGE SCALE GENOMIC DNA]</scope>
    <source>
        <strain evidence="16 17">NSJ-4</strain>
    </source>
</reference>
<feature type="domain" description="V-ATPase proteolipid subunit C-like" evidence="15">
    <location>
        <begin position="9"/>
        <end position="71"/>
    </location>
</feature>